<dbReference type="EMBL" id="JAJJMA010084654">
    <property type="protein sequence ID" value="MCL7028911.1"/>
    <property type="molecule type" value="Genomic_DNA"/>
</dbReference>
<dbReference type="SUPFAM" id="SSF52402">
    <property type="entry name" value="Adenine nucleotide alpha hydrolases-like"/>
    <property type="match status" value="1"/>
</dbReference>
<dbReference type="PRINTS" id="PR01438">
    <property type="entry name" value="UNVRSLSTRESS"/>
</dbReference>
<dbReference type="InterPro" id="IPR014729">
    <property type="entry name" value="Rossmann-like_a/b/a_fold"/>
</dbReference>
<organism evidence="2 3">
    <name type="scientific">Papaver nudicaule</name>
    <name type="common">Iceland poppy</name>
    <dbReference type="NCBI Taxonomy" id="74823"/>
    <lineage>
        <taxon>Eukaryota</taxon>
        <taxon>Viridiplantae</taxon>
        <taxon>Streptophyta</taxon>
        <taxon>Embryophyta</taxon>
        <taxon>Tracheophyta</taxon>
        <taxon>Spermatophyta</taxon>
        <taxon>Magnoliopsida</taxon>
        <taxon>Ranunculales</taxon>
        <taxon>Papaveraceae</taxon>
        <taxon>Papaveroideae</taxon>
        <taxon>Papaver</taxon>
    </lineage>
</organism>
<dbReference type="InterPro" id="IPR006015">
    <property type="entry name" value="Universal_stress_UspA"/>
</dbReference>
<evidence type="ECO:0000313" key="3">
    <source>
        <dbReference type="Proteomes" id="UP001177140"/>
    </source>
</evidence>
<dbReference type="CDD" id="cd23659">
    <property type="entry name" value="USP_At3g01520-like"/>
    <property type="match status" value="1"/>
</dbReference>
<name>A0AA41V309_PAPNU</name>
<accession>A0AA41V309</accession>
<proteinExistence type="predicted"/>
<dbReference type="AlphaFoldDB" id="A0AA41V309"/>
<dbReference type="InterPro" id="IPR006016">
    <property type="entry name" value="UspA"/>
</dbReference>
<dbReference type="Gene3D" id="3.40.50.620">
    <property type="entry name" value="HUPs"/>
    <property type="match status" value="1"/>
</dbReference>
<dbReference type="Proteomes" id="UP001177140">
    <property type="component" value="Unassembled WGS sequence"/>
</dbReference>
<reference evidence="2" key="1">
    <citation type="submission" date="2022-03" db="EMBL/GenBank/DDBJ databases">
        <title>A functionally conserved STORR gene fusion in Papaver species that diverged 16.8 million years ago.</title>
        <authorList>
            <person name="Catania T."/>
        </authorList>
    </citation>
    <scope>NUCLEOTIDE SEQUENCE</scope>
    <source>
        <strain evidence="2">S-191538</strain>
    </source>
</reference>
<dbReference type="PANTHER" id="PTHR47583">
    <property type="entry name" value="ADENINE NUCLEOTIDE ALPHA HYDROLASES-LIKE SUPERFAMILY PROTEIN"/>
    <property type="match status" value="1"/>
</dbReference>
<keyword evidence="3" id="KW-1185">Reference proteome</keyword>
<comment type="caution">
    <text evidence="2">The sequence shown here is derived from an EMBL/GenBank/DDBJ whole genome shotgun (WGS) entry which is preliminary data.</text>
</comment>
<protein>
    <recommendedName>
        <fullName evidence="1">UspA domain-containing protein</fullName>
    </recommendedName>
</protein>
<feature type="domain" description="UspA" evidence="1">
    <location>
        <begin position="40"/>
        <end position="168"/>
    </location>
</feature>
<evidence type="ECO:0000313" key="2">
    <source>
        <dbReference type="EMBL" id="MCL7028911.1"/>
    </source>
</evidence>
<dbReference type="PANTHER" id="PTHR47583:SF1">
    <property type="entry name" value="ADENINE NUCLEOTIDE ALPHA HYDROLASES-LIKE SUPERFAMILY PROTEIN"/>
    <property type="match status" value="1"/>
</dbReference>
<dbReference type="Pfam" id="PF00582">
    <property type="entry name" value="Usp"/>
    <property type="match status" value="1"/>
</dbReference>
<evidence type="ECO:0000259" key="1">
    <source>
        <dbReference type="Pfam" id="PF00582"/>
    </source>
</evidence>
<gene>
    <name evidence="2" type="ORF">MKW94_026485</name>
</gene>
<sequence length="178" mass="19713">MDSLLEDEEYNWKEVILPSLIPKVAEPELERETGERRRGRDILIAIDHGSNSKHAFDWALAHLCRLADTIHLLHVVPKVHNELLCETTQELMKKLAVEALQVAMAKTVARIVESADVAKVICKEADRLKPVAVVMGTRGRSLIQSVLHGSVSEHCIHHCKSAPIIVVPGKEAGDESVI</sequence>